<evidence type="ECO:0000256" key="1">
    <source>
        <dbReference type="SAM" id="SignalP"/>
    </source>
</evidence>
<evidence type="ECO:0000313" key="3">
    <source>
        <dbReference type="Proteomes" id="UP001365781"/>
    </source>
</evidence>
<feature type="chain" id="PRO_5046748488" description="Lipoprotein" evidence="1">
    <location>
        <begin position="22"/>
        <end position="199"/>
    </location>
</feature>
<keyword evidence="1" id="KW-0732">Signal</keyword>
<evidence type="ECO:0008006" key="4">
    <source>
        <dbReference type="Google" id="ProtNLM"/>
    </source>
</evidence>
<dbReference type="Proteomes" id="UP001365781">
    <property type="component" value="Unassembled WGS sequence"/>
</dbReference>
<evidence type="ECO:0000313" key="2">
    <source>
        <dbReference type="EMBL" id="MEI5614166.1"/>
    </source>
</evidence>
<protein>
    <recommendedName>
        <fullName evidence="4">Lipoprotein</fullName>
    </recommendedName>
</protein>
<dbReference type="RefSeq" id="WP_336540964.1">
    <property type="nucleotide sequence ID" value="NZ_JBBAYL010000022.1"/>
</dbReference>
<accession>A0ABU8GLT4</accession>
<dbReference type="PROSITE" id="PS51257">
    <property type="entry name" value="PROKAR_LIPOPROTEIN"/>
    <property type="match status" value="1"/>
</dbReference>
<organism evidence="2 3">
    <name type="scientific">Streptomyces brasiliscabiei</name>
    <dbReference type="NCBI Taxonomy" id="2736302"/>
    <lineage>
        <taxon>Bacteria</taxon>
        <taxon>Bacillati</taxon>
        <taxon>Actinomycetota</taxon>
        <taxon>Actinomycetes</taxon>
        <taxon>Kitasatosporales</taxon>
        <taxon>Streptomycetaceae</taxon>
        <taxon>Streptomyces</taxon>
    </lineage>
</organism>
<comment type="caution">
    <text evidence="2">The sequence shown here is derived from an EMBL/GenBank/DDBJ whole genome shotgun (WGS) entry which is preliminary data.</text>
</comment>
<feature type="signal peptide" evidence="1">
    <location>
        <begin position="1"/>
        <end position="21"/>
    </location>
</feature>
<proteinExistence type="predicted"/>
<reference evidence="2 3" key="1">
    <citation type="submission" date="2024-03" db="EMBL/GenBank/DDBJ databases">
        <title>First Report of Pectobacterium brasiliscabiei causing potato scab in china.</title>
        <authorList>
            <person name="Handique U."/>
        </authorList>
    </citation>
    <scope>NUCLEOTIDE SEQUENCE [LARGE SCALE GENOMIC DNA]</scope>
    <source>
        <strain evidence="2 3">ZRIMU1503</strain>
    </source>
</reference>
<sequence length="199" mass="21285">MRLKQALAVCATLVALTSVTACGGNDGVGEQGGGKEGANTAGTTAQADESTLPEAADMASIAQYVKQYMSCESLQSGEKYDSIHSSSNDSWGVVEAADPSWSDWGIKERAVCTDDSSHPVTLLSIQDIKKFQSSVKRDNWQFMVGSDFAVMPFGDEAYQALQQSDLKLLTCDPEFTPLRGFTEEPAAVDGCVLSNYFPS</sequence>
<keyword evidence="3" id="KW-1185">Reference proteome</keyword>
<name>A0ABU8GLT4_9ACTN</name>
<dbReference type="EMBL" id="JBBAYM010000027">
    <property type="protein sequence ID" value="MEI5614166.1"/>
    <property type="molecule type" value="Genomic_DNA"/>
</dbReference>
<gene>
    <name evidence="2" type="ORF">WB403_34005</name>
</gene>